<feature type="region of interest" description="Disordered" evidence="1">
    <location>
        <begin position="24"/>
        <end position="50"/>
    </location>
</feature>
<dbReference type="GO" id="GO:2000001">
    <property type="term" value="P:regulation of DNA damage checkpoint"/>
    <property type="evidence" value="ECO:0007669"/>
    <property type="project" value="TreeGrafter"/>
</dbReference>
<dbReference type="Proteomes" id="UP001356427">
    <property type="component" value="Unassembled WGS sequence"/>
</dbReference>
<feature type="region of interest" description="Disordered" evidence="1">
    <location>
        <begin position="431"/>
        <end position="473"/>
    </location>
</feature>
<keyword evidence="3" id="KW-1185">Reference proteome</keyword>
<feature type="region of interest" description="Disordered" evidence="1">
    <location>
        <begin position="157"/>
        <end position="176"/>
    </location>
</feature>
<dbReference type="GO" id="GO:0031297">
    <property type="term" value="P:replication fork processing"/>
    <property type="evidence" value="ECO:0007669"/>
    <property type="project" value="TreeGrafter"/>
</dbReference>
<proteinExistence type="predicted"/>
<feature type="compositionally biased region" description="Polar residues" evidence="1">
    <location>
        <begin position="310"/>
        <end position="326"/>
    </location>
</feature>
<protein>
    <recommendedName>
        <fullName evidence="4">Ewing's tumor-associated antigen 1</fullName>
    </recommendedName>
</protein>
<feature type="region of interest" description="Disordered" evidence="1">
    <location>
        <begin position="216"/>
        <end position="263"/>
    </location>
</feature>
<dbReference type="EMBL" id="JAGTTL010000027">
    <property type="protein sequence ID" value="KAK6300297.1"/>
    <property type="molecule type" value="Genomic_DNA"/>
</dbReference>
<dbReference type="PANTHER" id="PTHR16434:SF4">
    <property type="entry name" value="ETAA1 ACTIVATOR OF ATR KINASE"/>
    <property type="match status" value="1"/>
</dbReference>
<dbReference type="PANTHER" id="PTHR16434">
    <property type="entry name" value="EWING'S TUMOR-ASSOCIATED ANTIGEN 1 ETAA1"/>
    <property type="match status" value="1"/>
</dbReference>
<name>A0AAN8KZ65_9TELE</name>
<feature type="compositionally biased region" description="Polar residues" evidence="1">
    <location>
        <begin position="444"/>
        <end position="473"/>
    </location>
</feature>
<feature type="compositionally biased region" description="Polar residues" evidence="1">
    <location>
        <begin position="230"/>
        <end position="247"/>
    </location>
</feature>
<dbReference type="InterPro" id="IPR029406">
    <property type="entry name" value="ETAA1"/>
</dbReference>
<evidence type="ECO:0000313" key="3">
    <source>
        <dbReference type="Proteomes" id="UP001356427"/>
    </source>
</evidence>
<dbReference type="Pfam" id="PF15350">
    <property type="entry name" value="ETAA1"/>
    <property type="match status" value="1"/>
</dbReference>
<feature type="compositionally biased region" description="Polar residues" evidence="1">
    <location>
        <begin position="499"/>
        <end position="513"/>
    </location>
</feature>
<organism evidence="2 3">
    <name type="scientific">Coregonus suidteri</name>
    <dbReference type="NCBI Taxonomy" id="861788"/>
    <lineage>
        <taxon>Eukaryota</taxon>
        <taxon>Metazoa</taxon>
        <taxon>Chordata</taxon>
        <taxon>Craniata</taxon>
        <taxon>Vertebrata</taxon>
        <taxon>Euteleostomi</taxon>
        <taxon>Actinopterygii</taxon>
        <taxon>Neopterygii</taxon>
        <taxon>Teleostei</taxon>
        <taxon>Protacanthopterygii</taxon>
        <taxon>Salmoniformes</taxon>
        <taxon>Salmonidae</taxon>
        <taxon>Coregoninae</taxon>
        <taxon>Coregonus</taxon>
    </lineage>
</organism>
<feature type="compositionally biased region" description="Basic and acidic residues" evidence="1">
    <location>
        <begin position="248"/>
        <end position="257"/>
    </location>
</feature>
<feature type="compositionally biased region" description="Low complexity" evidence="1">
    <location>
        <begin position="487"/>
        <end position="498"/>
    </location>
</feature>
<dbReference type="GO" id="GO:0043539">
    <property type="term" value="F:protein serine/threonine kinase activator activity"/>
    <property type="evidence" value="ECO:0007669"/>
    <property type="project" value="TreeGrafter"/>
</dbReference>
<feature type="region of interest" description="Disordered" evidence="1">
    <location>
        <begin position="487"/>
        <end position="513"/>
    </location>
</feature>
<sequence length="784" mass="85673">MPVTIPANNMTEWRKYCETSASGMTAGLDESKQGGGKPKTNRLRRSLRQTQATPSLIDSPKTCQDFKTPTRVTSRYNNVFNKGESPMNESELQQDIIWDATSPSPLRTGSKRGKKYSANVGIVDISEIVNRIAPTHGRPVVPESSLLQWIGDSAIPCTPEMQQPKAKKKSPRPNGVDDLLKLAKLFDFNMFQQDEERVNNMHEQSLQLLSDSEDILDLDGNENQPPPLLSNVTPESPQSALKTNSIRNSKDQIPPDHEMEDDLDFLFDGPTQQISGNLSQNSLPQSLEVKTALTGSSKAIPGKYPDSIHGHTSTVSSSHPVKRSSTNNNFDDDWENDNLLDGSLVFEMTQNPDLFAAPNHCSTQRGSNETKHENNNPSAISENALQGSKETKPAVSKGQSETVKNRKTFTLEANPNVQAESILSEALPKAGHVSDTVKPAPHRNVQQNQPINKAQSMESSYQRSQQTQHQSNGIKTWPQVPLFQSTSISTSSSTSTSTNPYSTWPLQAENSSYQKPTENNMKGTGIKAPASHNVVPEDDLDSLFASDSIWDDKDDDLLCQACDNLESQVQSMEDPVITRSHSLPSNQTESQKFLPVSAPLNSSRYNVNQTTETTQFKYPNISVYSQSAPGNGNTFTHSLHNNKVPVTVVSGSNRPSYNASAGNAIANSTYRQHNPAGGEGPYKSTRVKSTCVAGSTANQQGTGSGARPSSFPSPVNVTETSTQFTFKRQSGCASNPVITVTNKAFASTAAAGKCSVVEIELKKQQALERRRQRMQTAHNLRTPT</sequence>
<accession>A0AAN8KZ65</accession>
<dbReference type="AlphaFoldDB" id="A0AAN8KZ65"/>
<reference evidence="2 3" key="1">
    <citation type="submission" date="2021-04" db="EMBL/GenBank/DDBJ databases">
        <authorList>
            <person name="De Guttry C."/>
            <person name="Zahm M."/>
            <person name="Klopp C."/>
            <person name="Cabau C."/>
            <person name="Louis A."/>
            <person name="Berthelot C."/>
            <person name="Parey E."/>
            <person name="Roest Crollius H."/>
            <person name="Montfort J."/>
            <person name="Robinson-Rechavi M."/>
            <person name="Bucao C."/>
            <person name="Bouchez O."/>
            <person name="Gislard M."/>
            <person name="Lluch J."/>
            <person name="Milhes M."/>
            <person name="Lampietro C."/>
            <person name="Lopez Roques C."/>
            <person name="Donnadieu C."/>
            <person name="Braasch I."/>
            <person name="Desvignes T."/>
            <person name="Postlethwait J."/>
            <person name="Bobe J."/>
            <person name="Wedekind C."/>
            <person name="Guiguen Y."/>
        </authorList>
    </citation>
    <scope>NUCLEOTIDE SEQUENCE [LARGE SCALE GENOMIC DNA]</scope>
    <source>
        <strain evidence="2">Cs_M1</strain>
        <tissue evidence="2">Blood</tissue>
    </source>
</reference>
<feature type="compositionally biased region" description="Polar residues" evidence="1">
    <location>
        <begin position="375"/>
        <end position="388"/>
    </location>
</feature>
<feature type="region of interest" description="Disordered" evidence="1">
    <location>
        <begin position="298"/>
        <end position="335"/>
    </location>
</feature>
<evidence type="ECO:0000256" key="1">
    <source>
        <dbReference type="SAM" id="MobiDB-lite"/>
    </source>
</evidence>
<evidence type="ECO:0000313" key="2">
    <source>
        <dbReference type="EMBL" id="KAK6300297.1"/>
    </source>
</evidence>
<evidence type="ECO:0008006" key="4">
    <source>
        <dbReference type="Google" id="ProtNLM"/>
    </source>
</evidence>
<comment type="caution">
    <text evidence="2">The sequence shown here is derived from an EMBL/GenBank/DDBJ whole genome shotgun (WGS) entry which is preliminary data.</text>
</comment>
<gene>
    <name evidence="2" type="ORF">J4Q44_G00283950</name>
</gene>
<feature type="region of interest" description="Disordered" evidence="1">
    <location>
        <begin position="695"/>
        <end position="717"/>
    </location>
</feature>
<feature type="region of interest" description="Disordered" evidence="1">
    <location>
        <begin position="355"/>
        <end position="412"/>
    </location>
</feature>
<dbReference type="GO" id="GO:0006974">
    <property type="term" value="P:DNA damage response"/>
    <property type="evidence" value="ECO:0007669"/>
    <property type="project" value="TreeGrafter"/>
</dbReference>
<dbReference type="GO" id="GO:0043596">
    <property type="term" value="C:nuclear replication fork"/>
    <property type="evidence" value="ECO:0007669"/>
    <property type="project" value="TreeGrafter"/>
</dbReference>